<keyword evidence="4" id="KW-1185">Reference proteome</keyword>
<keyword evidence="2" id="KW-0472">Membrane</keyword>
<evidence type="ECO:0000313" key="3">
    <source>
        <dbReference type="EMBL" id="OXU28821.1"/>
    </source>
</evidence>
<dbReference type="OrthoDB" id="7634477at2759"/>
<name>A0A232FDI4_9HYME</name>
<gene>
    <name evidence="3" type="ORF">TSAR_011195</name>
</gene>
<reference evidence="3 4" key="1">
    <citation type="journal article" date="2017" name="Curr. Biol.">
        <title>The Evolution of Venom by Co-option of Single-Copy Genes.</title>
        <authorList>
            <person name="Martinson E.O."/>
            <person name="Mrinalini"/>
            <person name="Kelkar Y.D."/>
            <person name="Chang C.H."/>
            <person name="Werren J.H."/>
        </authorList>
    </citation>
    <scope>NUCLEOTIDE SEQUENCE [LARGE SCALE GENOMIC DNA]</scope>
    <source>
        <strain evidence="3 4">Alberta</strain>
        <tissue evidence="3">Whole body</tissue>
    </source>
</reference>
<protein>
    <submittedName>
        <fullName evidence="3">Uncharacterized protein</fullName>
    </submittedName>
</protein>
<evidence type="ECO:0000256" key="2">
    <source>
        <dbReference type="SAM" id="Phobius"/>
    </source>
</evidence>
<evidence type="ECO:0000256" key="1">
    <source>
        <dbReference type="SAM" id="Coils"/>
    </source>
</evidence>
<keyword evidence="1" id="KW-0175">Coiled coil</keyword>
<organism evidence="3 4">
    <name type="scientific">Trichomalopsis sarcophagae</name>
    <dbReference type="NCBI Taxonomy" id="543379"/>
    <lineage>
        <taxon>Eukaryota</taxon>
        <taxon>Metazoa</taxon>
        <taxon>Ecdysozoa</taxon>
        <taxon>Arthropoda</taxon>
        <taxon>Hexapoda</taxon>
        <taxon>Insecta</taxon>
        <taxon>Pterygota</taxon>
        <taxon>Neoptera</taxon>
        <taxon>Endopterygota</taxon>
        <taxon>Hymenoptera</taxon>
        <taxon>Apocrita</taxon>
        <taxon>Proctotrupomorpha</taxon>
        <taxon>Chalcidoidea</taxon>
        <taxon>Pteromalidae</taxon>
        <taxon>Pteromalinae</taxon>
        <taxon>Trichomalopsis</taxon>
    </lineage>
</organism>
<feature type="transmembrane region" description="Helical" evidence="2">
    <location>
        <begin position="20"/>
        <end position="39"/>
    </location>
</feature>
<feature type="coiled-coil region" evidence="1">
    <location>
        <begin position="109"/>
        <end position="143"/>
    </location>
</feature>
<keyword evidence="2" id="KW-1133">Transmembrane helix</keyword>
<proteinExistence type="predicted"/>
<dbReference type="AlphaFoldDB" id="A0A232FDI4"/>
<comment type="caution">
    <text evidence="3">The sequence shown here is derived from an EMBL/GenBank/DDBJ whole genome shotgun (WGS) entry which is preliminary data.</text>
</comment>
<evidence type="ECO:0000313" key="4">
    <source>
        <dbReference type="Proteomes" id="UP000215335"/>
    </source>
</evidence>
<keyword evidence="2" id="KW-0812">Transmembrane</keyword>
<dbReference type="EMBL" id="NNAY01000372">
    <property type="protein sequence ID" value="OXU28821.1"/>
    <property type="molecule type" value="Genomic_DNA"/>
</dbReference>
<sequence>MYLQIYSAIWPYIMKCCPLKMLWVFLFVIVCISTFLIIMNKSCREDLKKSVLTQDTVQSIHGKINDLKQDLRTKETKSRKSNIKTLKISKKYSFTNRKTSLPNLQQILIKRLKKDVLKTEEELNELEKEILSLSRRRENVKYEIAKVFIIRNDQQEEYNKCMQVLLEE</sequence>
<accession>A0A232FDI4</accession>
<dbReference type="Proteomes" id="UP000215335">
    <property type="component" value="Unassembled WGS sequence"/>
</dbReference>